<dbReference type="GO" id="GO:0005524">
    <property type="term" value="F:ATP binding"/>
    <property type="evidence" value="ECO:0007669"/>
    <property type="project" value="UniProtKB-KW"/>
</dbReference>
<dbReference type="HAMAP" id="MF_00397">
    <property type="entry name" value="CitG"/>
    <property type="match status" value="1"/>
</dbReference>
<reference evidence="6" key="1">
    <citation type="submission" date="2019-11" db="EMBL/GenBank/DDBJ databases">
        <authorList>
            <person name="Feng L."/>
        </authorList>
    </citation>
    <scope>NUCLEOTIDE SEQUENCE</scope>
    <source>
        <strain evidence="6">VrattiLFYP33</strain>
    </source>
</reference>
<dbReference type="InterPro" id="IPR017551">
    <property type="entry name" value="TriPribosyl-deP-CoA_syn_CitG"/>
</dbReference>
<keyword evidence="6" id="KW-0328">Glycosyltransferase</keyword>
<accession>A0A6N3E2A4</accession>
<evidence type="ECO:0000256" key="4">
    <source>
        <dbReference type="ARBA" id="ARBA00022840"/>
    </source>
</evidence>
<dbReference type="InterPro" id="IPR002736">
    <property type="entry name" value="CitG"/>
</dbReference>
<evidence type="ECO:0000313" key="6">
    <source>
        <dbReference type="EMBL" id="VYU34772.1"/>
    </source>
</evidence>
<dbReference type="RefSeq" id="WP_156705341.1">
    <property type="nucleotide sequence ID" value="NZ_CACRUX010000064.1"/>
</dbReference>
<keyword evidence="3 5" id="KW-0547">Nucleotide-binding</keyword>
<keyword evidence="4 5" id="KW-0067">ATP-binding</keyword>
<dbReference type="PANTHER" id="PTHR30201:SF2">
    <property type="entry name" value="2-(5''-TRIPHOSPHORIBOSYL)-3'-DEPHOSPHOCOENZYME-A SYNTHASE"/>
    <property type="match status" value="1"/>
</dbReference>
<gene>
    <name evidence="5 6" type="primary">citG</name>
    <name evidence="6" type="ORF">VRLFYP33_01801</name>
</gene>
<dbReference type="Pfam" id="PF01874">
    <property type="entry name" value="CitG"/>
    <property type="match status" value="1"/>
</dbReference>
<dbReference type="GO" id="GO:0046917">
    <property type="term" value="F:triphosphoribosyl-dephospho-CoA synthase activity"/>
    <property type="evidence" value="ECO:0007669"/>
    <property type="project" value="UniProtKB-UniRule"/>
</dbReference>
<sequence length="312" mass="34487">MNIWENIPKPIQNIGCLALEAMLLEANCAPAPGLVDRFNSGAHNDMDIYTFIKSSVALSSYMYNFAYMGYMHKGALDTLLAFIRPLGIEAEAAMFKATKGVNTQKGLIFLMGILCAAAGYVYRKYNIIKSTLVFDAVKIMCQGLVAKELGKLPNDRKLTSGERLYHQYGIRGIRGELEDGLPIIKDIALPAYKKAITLGATDDTLLIYTLLSIMTATEDTTIINRHNMETLARVQREAKALLESNQVLESGGFEEIKKLDKKFIEQWISPGGSADLLAATHFLYSLDEKYGSLTFMDETIKTGSPTCIAIKD</sequence>
<dbReference type="AlphaFoldDB" id="A0A6N3E2A4"/>
<proteinExistence type="inferred from homology"/>
<name>A0A6N3E2A4_9FIRM</name>
<evidence type="ECO:0000256" key="3">
    <source>
        <dbReference type="ARBA" id="ARBA00022741"/>
    </source>
</evidence>
<dbReference type="Gene3D" id="1.10.4200.10">
    <property type="entry name" value="Triphosphoribosyl-dephospho-CoA protein"/>
    <property type="match status" value="1"/>
</dbReference>
<comment type="similarity">
    <text evidence="5">Belongs to the CitG/MdcB family.</text>
</comment>
<dbReference type="EMBL" id="CACRUX010000064">
    <property type="protein sequence ID" value="VYU34772.1"/>
    <property type="molecule type" value="Genomic_DNA"/>
</dbReference>
<protein>
    <recommendedName>
        <fullName evidence="5">Probable 2-(5''-triphosphoribosyl)-3'-dephosphocoenzyme-A synthase</fullName>
        <shortName evidence="5">2-(5''-triphosphoribosyl)-3'-dephospho-CoA synthase</shortName>
        <ecNumber evidence="5">2.4.2.52</ecNumber>
    </recommendedName>
</protein>
<evidence type="ECO:0000256" key="2">
    <source>
        <dbReference type="ARBA" id="ARBA00022679"/>
    </source>
</evidence>
<dbReference type="NCBIfam" id="TIGR03125">
    <property type="entry name" value="citrate_citG"/>
    <property type="match status" value="1"/>
</dbReference>
<dbReference type="EC" id="2.4.2.52" evidence="5"/>
<comment type="catalytic activity">
    <reaction evidence="1 5">
        <text>3'-dephospho-CoA + ATP = 2'-(5''-triphospho-alpha-D-ribosyl)-3'-dephospho-CoA + adenine</text>
        <dbReference type="Rhea" id="RHEA:15117"/>
        <dbReference type="ChEBI" id="CHEBI:16708"/>
        <dbReference type="ChEBI" id="CHEBI:30616"/>
        <dbReference type="ChEBI" id="CHEBI:57328"/>
        <dbReference type="ChEBI" id="CHEBI:61378"/>
        <dbReference type="EC" id="2.4.2.52"/>
    </reaction>
</comment>
<dbReference type="GO" id="GO:0016757">
    <property type="term" value="F:glycosyltransferase activity"/>
    <property type="evidence" value="ECO:0007669"/>
    <property type="project" value="UniProtKB-KW"/>
</dbReference>
<evidence type="ECO:0000256" key="5">
    <source>
        <dbReference type="HAMAP-Rule" id="MF_00397"/>
    </source>
</evidence>
<dbReference type="GO" id="GO:0051191">
    <property type="term" value="P:prosthetic group biosynthetic process"/>
    <property type="evidence" value="ECO:0007669"/>
    <property type="project" value="TreeGrafter"/>
</dbReference>
<organism evidence="6">
    <name type="scientific">Veillonella ratti</name>
    <dbReference type="NCBI Taxonomy" id="103892"/>
    <lineage>
        <taxon>Bacteria</taxon>
        <taxon>Bacillati</taxon>
        <taxon>Bacillota</taxon>
        <taxon>Negativicutes</taxon>
        <taxon>Veillonellales</taxon>
        <taxon>Veillonellaceae</taxon>
        <taxon>Veillonella</taxon>
    </lineage>
</organism>
<keyword evidence="2 5" id="KW-0808">Transferase</keyword>
<dbReference type="PANTHER" id="PTHR30201">
    <property type="entry name" value="TRIPHOSPHORIBOSYL-DEPHOSPHO-COA SYNTHASE"/>
    <property type="match status" value="1"/>
</dbReference>
<evidence type="ECO:0000256" key="1">
    <source>
        <dbReference type="ARBA" id="ARBA00001210"/>
    </source>
</evidence>